<evidence type="ECO:0000313" key="7">
    <source>
        <dbReference type="Proteomes" id="UP000824469"/>
    </source>
</evidence>
<feature type="compositionally biased region" description="Basic and acidic residues" evidence="4">
    <location>
        <begin position="464"/>
        <end position="483"/>
    </location>
</feature>
<dbReference type="CDD" id="cd00086">
    <property type="entry name" value="homeodomain"/>
    <property type="match status" value="1"/>
</dbReference>
<dbReference type="OMA" id="SYPAWHK"/>
<dbReference type="GO" id="GO:0005634">
    <property type="term" value="C:nucleus"/>
    <property type="evidence" value="ECO:0007669"/>
    <property type="project" value="UniProtKB-SubCell"/>
</dbReference>
<feature type="region of interest" description="Disordered" evidence="4">
    <location>
        <begin position="120"/>
        <end position="140"/>
    </location>
</feature>
<accession>A0AA38FBU4</accession>
<comment type="subcellular location">
    <subcellularLocation>
        <location evidence="1 2 3">Nucleus</location>
    </subcellularLocation>
</comment>
<keyword evidence="2 3" id="KW-0238">DNA-binding</keyword>
<gene>
    <name evidence="6" type="ORF">KI387_039818</name>
</gene>
<dbReference type="Proteomes" id="UP000824469">
    <property type="component" value="Unassembled WGS sequence"/>
</dbReference>
<evidence type="ECO:0000256" key="1">
    <source>
        <dbReference type="ARBA" id="ARBA00004123"/>
    </source>
</evidence>
<organism evidence="6 7">
    <name type="scientific">Taxus chinensis</name>
    <name type="common">Chinese yew</name>
    <name type="synonym">Taxus wallichiana var. chinensis</name>
    <dbReference type="NCBI Taxonomy" id="29808"/>
    <lineage>
        <taxon>Eukaryota</taxon>
        <taxon>Viridiplantae</taxon>
        <taxon>Streptophyta</taxon>
        <taxon>Embryophyta</taxon>
        <taxon>Tracheophyta</taxon>
        <taxon>Spermatophyta</taxon>
        <taxon>Pinopsida</taxon>
        <taxon>Pinidae</taxon>
        <taxon>Conifers II</taxon>
        <taxon>Cupressales</taxon>
        <taxon>Taxaceae</taxon>
        <taxon>Taxus</taxon>
    </lineage>
</organism>
<dbReference type="InterPro" id="IPR001356">
    <property type="entry name" value="HD"/>
</dbReference>
<evidence type="ECO:0000313" key="6">
    <source>
        <dbReference type="EMBL" id="KAH9296230.1"/>
    </source>
</evidence>
<feature type="region of interest" description="Disordered" evidence="4">
    <location>
        <begin position="421"/>
        <end position="441"/>
    </location>
</feature>
<evidence type="ECO:0000256" key="2">
    <source>
        <dbReference type="PROSITE-ProRule" id="PRU00108"/>
    </source>
</evidence>
<feature type="region of interest" description="Disordered" evidence="4">
    <location>
        <begin position="464"/>
        <end position="523"/>
    </location>
</feature>
<dbReference type="Pfam" id="PF00046">
    <property type="entry name" value="Homeodomain"/>
    <property type="match status" value="1"/>
</dbReference>
<comment type="caution">
    <text evidence="6">The sequence shown here is derived from an EMBL/GenBank/DDBJ whole genome shotgun (WGS) entry which is preliminary data.</text>
</comment>
<dbReference type="GO" id="GO:0003677">
    <property type="term" value="F:DNA binding"/>
    <property type="evidence" value="ECO:0007669"/>
    <property type="project" value="UniProtKB-UniRule"/>
</dbReference>
<dbReference type="SMART" id="SM00389">
    <property type="entry name" value="HOX"/>
    <property type="match status" value="1"/>
</dbReference>
<reference evidence="6 7" key="1">
    <citation type="journal article" date="2021" name="Nat. Plants">
        <title>The Taxus genome provides insights into paclitaxel biosynthesis.</title>
        <authorList>
            <person name="Xiong X."/>
            <person name="Gou J."/>
            <person name="Liao Q."/>
            <person name="Li Y."/>
            <person name="Zhou Q."/>
            <person name="Bi G."/>
            <person name="Li C."/>
            <person name="Du R."/>
            <person name="Wang X."/>
            <person name="Sun T."/>
            <person name="Guo L."/>
            <person name="Liang H."/>
            <person name="Lu P."/>
            <person name="Wu Y."/>
            <person name="Zhang Z."/>
            <person name="Ro D.K."/>
            <person name="Shang Y."/>
            <person name="Huang S."/>
            <person name="Yan J."/>
        </authorList>
    </citation>
    <scope>NUCLEOTIDE SEQUENCE [LARGE SCALE GENOMIC DNA]</scope>
    <source>
        <strain evidence="6">Ta-2019</strain>
    </source>
</reference>
<proteinExistence type="predicted"/>
<feature type="domain" description="Homeobox" evidence="5">
    <location>
        <begin position="1"/>
        <end position="37"/>
    </location>
</feature>
<feature type="DNA-binding region" description="Homeobox" evidence="2">
    <location>
        <begin position="3"/>
        <end position="38"/>
    </location>
</feature>
<dbReference type="Gene3D" id="1.10.10.60">
    <property type="entry name" value="Homeodomain-like"/>
    <property type="match status" value="1"/>
</dbReference>
<dbReference type="PANTHER" id="PTHR47713:SF2">
    <property type="entry name" value="HOMEODOMAIN-LIKE SUPERFAMILY PROTEIN"/>
    <property type="match status" value="1"/>
</dbReference>
<feature type="compositionally biased region" description="Polar residues" evidence="4">
    <location>
        <begin position="278"/>
        <end position="310"/>
    </location>
</feature>
<feature type="region of interest" description="Disordered" evidence="4">
    <location>
        <begin position="277"/>
        <end position="344"/>
    </location>
</feature>
<sequence length="523" mass="58348">HKYPSEAMKTQLSQQLGLSEKQVQGWFCHRRLKDKRLMKEEASDNGKQDPNNGFIHDSANGIKQDFSSSGKKVDHQSYLASKQTGNPQVTNAVDYPAAVLASELRDQDLFTVNHENMEDTFAGSSSASQERSSLHSGNPTEIEATRFLSQNGNCHEMEAKSKKNMNCYMDPYFHDNGEHDAISAVKKQLGEEYREDGPTLSVEFHPIPPGAFDAPFEPYYQGKTNVLHDLHRIPNTVKEQDAGKVFGSQRFQAPGLPGVRPGYSCIPAGLKFERASPNFEQHSPNFERTPLSKNESLNGKSARRSVNNHLQGGDSFHVPDLNSSMQMEEDSPGESPSSGFATKSYSSWHNQDKLGRQSSDAYMPLLYGSKNGTIPGKIRTTGKEMPTSHPYNGVDPYYNASGVNPVINAAIPLVQCGDLPSSQGEDKAHPKKMTKKERVREERRIQREYELALKSKQKLIEKEEKRIGREKQMEENKRQREVTKCQTATEKVSMLKNQTKGHTGEIPTSFSEDDAAGSSSSME</sequence>
<name>A0AA38FBU4_TAXCH</name>
<evidence type="ECO:0000256" key="4">
    <source>
        <dbReference type="SAM" id="MobiDB-lite"/>
    </source>
</evidence>
<dbReference type="EMBL" id="JAHRHJ020000011">
    <property type="protein sequence ID" value="KAH9296230.1"/>
    <property type="molecule type" value="Genomic_DNA"/>
</dbReference>
<feature type="compositionally biased region" description="Low complexity" evidence="4">
    <location>
        <begin position="124"/>
        <end position="136"/>
    </location>
</feature>
<keyword evidence="7" id="KW-1185">Reference proteome</keyword>
<feature type="compositionally biased region" description="Polar residues" evidence="4">
    <location>
        <begin position="484"/>
        <end position="510"/>
    </location>
</feature>
<dbReference type="PANTHER" id="PTHR47713">
    <property type="entry name" value="HOMEODOMAIN-LIKE SUPERFAMILY PROTEIN"/>
    <property type="match status" value="1"/>
</dbReference>
<dbReference type="PROSITE" id="PS50071">
    <property type="entry name" value="HOMEOBOX_2"/>
    <property type="match status" value="1"/>
</dbReference>
<keyword evidence="2 3" id="KW-0539">Nucleus</keyword>
<evidence type="ECO:0000259" key="5">
    <source>
        <dbReference type="PROSITE" id="PS50071"/>
    </source>
</evidence>
<dbReference type="SUPFAM" id="SSF46689">
    <property type="entry name" value="Homeodomain-like"/>
    <property type="match status" value="1"/>
</dbReference>
<feature type="non-terminal residue" evidence="6">
    <location>
        <position position="523"/>
    </location>
</feature>
<dbReference type="InterPro" id="IPR009057">
    <property type="entry name" value="Homeodomain-like_sf"/>
</dbReference>
<protein>
    <recommendedName>
        <fullName evidence="5">Homeobox domain-containing protein</fullName>
    </recommendedName>
</protein>
<dbReference type="AlphaFoldDB" id="A0AA38FBU4"/>
<keyword evidence="2 3" id="KW-0371">Homeobox</keyword>
<evidence type="ECO:0000256" key="3">
    <source>
        <dbReference type="RuleBase" id="RU000682"/>
    </source>
</evidence>